<proteinExistence type="predicted"/>
<dbReference type="Proteomes" id="UP000028569">
    <property type="component" value="Chromosome"/>
</dbReference>
<feature type="region of interest" description="Disordered" evidence="1">
    <location>
        <begin position="25"/>
        <end position="144"/>
    </location>
</feature>
<feature type="compositionally biased region" description="Polar residues" evidence="1">
    <location>
        <begin position="170"/>
        <end position="185"/>
    </location>
</feature>
<keyword evidence="3" id="KW-1185">Reference proteome</keyword>
<sequence length="243" mass="26442">MWSNEQMTPESSVSQYNLPCEQMFETSLTGEPDPIRRPALAGRCGPFPTGANRESPSGHRERSRPRGAPSLRRAPPPQSWSPVDPAAGPEPGCAHRRGRRPPPRVARTPVHAQRPPPLQLSSSPGTKTNNPGNMEWRPDLTDRTPHSYWTILKPTRISTEQKYSRVDSPRQASSKPTGSVSQQSRSSLLGRFQVVGNHTQGLGNTQTQGLGDGAEQLGTGLLLASFHLGQVPQGDTCLFAYLA</sequence>
<dbReference type="EMBL" id="CP006018">
    <property type="protein sequence ID" value="AIC91756.1"/>
    <property type="molecule type" value="Genomic_DNA"/>
</dbReference>
<dbReference type="KEGG" id="bii:BINDI_0475"/>
<evidence type="ECO:0000313" key="3">
    <source>
        <dbReference type="Proteomes" id="UP000028569"/>
    </source>
</evidence>
<evidence type="ECO:0000256" key="1">
    <source>
        <dbReference type="SAM" id="MobiDB-lite"/>
    </source>
</evidence>
<organism evidence="2 3">
    <name type="scientific">Bifidobacterium [indicum] DSM 20214 = LMG 11587</name>
    <dbReference type="NCBI Taxonomy" id="1341694"/>
    <lineage>
        <taxon>Bacteria</taxon>
        <taxon>Bacillati</taxon>
        <taxon>Actinomycetota</taxon>
        <taxon>Actinomycetes</taxon>
        <taxon>Bifidobacteriales</taxon>
        <taxon>Bifidobacteriaceae</taxon>
        <taxon>Bifidobacterium</taxon>
    </lineage>
</organism>
<dbReference type="HOGENOM" id="CLU_1140838_0_0_11"/>
<gene>
    <name evidence="2" type="ORF">BINDI_0475</name>
</gene>
<evidence type="ECO:0000313" key="2">
    <source>
        <dbReference type="EMBL" id="AIC91756.1"/>
    </source>
</evidence>
<reference evidence="2 3" key="1">
    <citation type="journal article" date="2014" name="Appl. Environ. Microbiol.">
        <title>Genomic encyclopedia of type strains of the genus Bifidobacterium.</title>
        <authorList>
            <person name="Milani C."/>
            <person name="Lugli G.A."/>
            <person name="Duranti S."/>
            <person name="Turroni F."/>
            <person name="Bottacini F."/>
            <person name="Mangifesta M."/>
            <person name="Sanchez B."/>
            <person name="Viappiani A."/>
            <person name="Mancabelli L."/>
            <person name="Taminiau B."/>
            <person name="Delcenserie V."/>
            <person name="Barrangou R."/>
            <person name="Margolles A."/>
            <person name="van Sinderen D."/>
            <person name="Ventura M."/>
        </authorList>
    </citation>
    <scope>NUCLEOTIDE SEQUENCE [LARGE SCALE GENOMIC DNA]</scope>
    <source>
        <strain evidence="2 3">LMG 11587</strain>
    </source>
</reference>
<name>A0A087VTV7_9BIFI</name>
<feature type="region of interest" description="Disordered" evidence="1">
    <location>
        <begin position="159"/>
        <end position="185"/>
    </location>
</feature>
<accession>A0A087VTV7</accession>
<protein>
    <submittedName>
        <fullName evidence="2">Uncharacterized protein</fullName>
    </submittedName>
</protein>
<dbReference type="AlphaFoldDB" id="A0A087VTV7"/>